<dbReference type="PATRIC" id="fig|1410950.3.peg.2346"/>
<accession>W2C8D1</accession>
<protein>
    <submittedName>
        <fullName evidence="1">Uncharacterized protein</fullName>
    </submittedName>
</protein>
<dbReference type="Proteomes" id="UP000018872">
    <property type="component" value="Unassembled WGS sequence"/>
</dbReference>
<proteinExistence type="predicted"/>
<organism evidence="1 2">
    <name type="scientific">Tannerella sp. oral taxon BU063 isolate Cell 5</name>
    <dbReference type="NCBI Taxonomy" id="1410950"/>
    <lineage>
        <taxon>Bacteria</taxon>
        <taxon>Pseudomonadati</taxon>
        <taxon>Bacteroidota</taxon>
        <taxon>Bacteroidia</taxon>
        <taxon>Bacteroidales</taxon>
        <taxon>Tannerellaceae</taxon>
        <taxon>Tannerella</taxon>
    </lineage>
</organism>
<evidence type="ECO:0000313" key="1">
    <source>
        <dbReference type="EMBL" id="ETK03385.1"/>
    </source>
</evidence>
<dbReference type="EMBL" id="AYYC01000737">
    <property type="protein sequence ID" value="ETK03385.1"/>
    <property type="molecule type" value="Genomic_DNA"/>
</dbReference>
<sequence>MIELDAAKVEGIGPAGKKASHTRREEVERLNQIAVLVGRGSIICPEATVQVR</sequence>
<comment type="caution">
    <text evidence="1">The sequence shown here is derived from an EMBL/GenBank/DDBJ whole genome shotgun (WGS) entry which is preliminary data.</text>
</comment>
<name>W2C8D1_9BACT</name>
<dbReference type="AlphaFoldDB" id="W2C8D1"/>
<reference evidence="1 2" key="1">
    <citation type="submission" date="2013-11" db="EMBL/GenBank/DDBJ databases">
        <title>Single cell genomics of uncultured Tannerella BU063 (oral taxon 286).</title>
        <authorList>
            <person name="Beall C.J."/>
            <person name="Campbell A.G."/>
            <person name="Griffen A.L."/>
            <person name="Podar M."/>
            <person name="Leys E.J."/>
        </authorList>
    </citation>
    <scope>NUCLEOTIDE SEQUENCE [LARGE SCALE GENOMIC DNA]</scope>
    <source>
        <strain evidence="1">Cell 5</strain>
    </source>
</reference>
<evidence type="ECO:0000313" key="2">
    <source>
        <dbReference type="Proteomes" id="UP000018872"/>
    </source>
</evidence>
<gene>
    <name evidence="1" type="ORF">T229_14850</name>
</gene>